<reference evidence="3" key="1">
    <citation type="journal article" date="2019" name="Int. J. Syst. Evol. Microbiol.">
        <title>The Global Catalogue of Microorganisms (GCM) 10K type strain sequencing project: providing services to taxonomists for standard genome sequencing and annotation.</title>
        <authorList>
            <consortium name="The Broad Institute Genomics Platform"/>
            <consortium name="The Broad Institute Genome Sequencing Center for Infectious Disease"/>
            <person name="Wu L."/>
            <person name="Ma J."/>
        </authorList>
    </citation>
    <scope>NUCLEOTIDE SEQUENCE [LARGE SCALE GENOMIC DNA]</scope>
    <source>
        <strain evidence="3">KCTC 52368</strain>
    </source>
</reference>
<evidence type="ECO:0000313" key="2">
    <source>
        <dbReference type="EMBL" id="MFD2588421.1"/>
    </source>
</evidence>
<protein>
    <submittedName>
        <fullName evidence="2">Porin</fullName>
    </submittedName>
</protein>
<evidence type="ECO:0000313" key="3">
    <source>
        <dbReference type="Proteomes" id="UP001597526"/>
    </source>
</evidence>
<accession>A0ABW5N0W5</accession>
<dbReference type="InterPro" id="IPR025631">
    <property type="entry name" value="Porin_10"/>
</dbReference>
<gene>
    <name evidence="2" type="ORF">ACFSQJ_15905</name>
</gene>
<proteinExistence type="predicted"/>
<dbReference type="Proteomes" id="UP001597526">
    <property type="component" value="Unassembled WGS sequence"/>
</dbReference>
<sequence length="671" mass="76989">MKYFPLVIVLLILLPLNAQVKPSIGPVKKDSVQSDSTDFKGSFIKSEQKEQSKTLTVADYKIISFERDTSFLDTTLSIRKDYKYNYLRRDDFELMPFSNVGQPYNSLGKNFDNLSVYPKIGASAKNQKYLEVEDVRYFNVPTPLTELMFKTTFEQGQFLDAMLTLNTSRRLNVSIAFTGSRSLGKYQFNQSEAGIFRTTFNYRTANNRYWVRGHYASQDIETEENGGIAEKALQFESGEEEFLDRSRIDVLFNSANGQLADNRILGKRYFLDHQLNLVRPRKDSTKTKSTLLAIGHRFNYESKFYQFNQNSQSDSFGATFIGPIADRSTLKTMFNEVSAIFSNKTLGSLSGSVSLYNYNYFFNSLLVLSDTQTILNKLEGEEISIGGDYKNKIGPLSLSGRLRYNLSGELAGNLFDALATYNISSNSSVSGGIHGSSRAPNFNFLLYQSDYENFNWQNDGVFEKQQIQSISFGFDSKFLGNLSAKYSAIDNYTYFASGATEEQIAAGQQNAFVRPLQESETINYLKVKYQKELKWRKWALNNTLMYQEVSQTNQVLNVPQFVTRNSLYFSSDVFKKAMFLQTGVSFKYFTSYNMDGYHPLLGEFYTQNNEELGGFPLIDFFINAKVRQTRIFLKAEHLNTIWGKQYNYYAAPNYPYRDFVIRFGLVWNFFS</sequence>
<dbReference type="EMBL" id="JBHULB010000078">
    <property type="protein sequence ID" value="MFD2588421.1"/>
    <property type="molecule type" value="Genomic_DNA"/>
</dbReference>
<comment type="caution">
    <text evidence="2">The sequence shown here is derived from an EMBL/GenBank/DDBJ whole genome shotgun (WGS) entry which is preliminary data.</text>
</comment>
<name>A0ABW5N0W5_9FLAO</name>
<evidence type="ECO:0000256" key="1">
    <source>
        <dbReference type="SAM" id="SignalP"/>
    </source>
</evidence>
<keyword evidence="3" id="KW-1185">Reference proteome</keyword>
<keyword evidence="1" id="KW-0732">Signal</keyword>
<dbReference type="RefSeq" id="WP_377767949.1">
    <property type="nucleotide sequence ID" value="NZ_JBHULB010000078.1"/>
</dbReference>
<feature type="signal peptide" evidence="1">
    <location>
        <begin position="1"/>
        <end position="20"/>
    </location>
</feature>
<organism evidence="2 3">
    <name type="scientific">Croceitalea marina</name>
    <dbReference type="NCBI Taxonomy" id="1775166"/>
    <lineage>
        <taxon>Bacteria</taxon>
        <taxon>Pseudomonadati</taxon>
        <taxon>Bacteroidota</taxon>
        <taxon>Flavobacteriia</taxon>
        <taxon>Flavobacteriales</taxon>
        <taxon>Flavobacteriaceae</taxon>
        <taxon>Croceitalea</taxon>
    </lineage>
</organism>
<dbReference type="Pfam" id="PF14121">
    <property type="entry name" value="Porin_10"/>
    <property type="match status" value="1"/>
</dbReference>
<feature type="chain" id="PRO_5046323077" evidence="1">
    <location>
        <begin position="21"/>
        <end position="671"/>
    </location>
</feature>